<evidence type="ECO:0000313" key="3">
    <source>
        <dbReference type="EMBL" id="RNI36221.1"/>
    </source>
</evidence>
<organism evidence="3 4">
    <name type="scientific">Hanamia caeni</name>
    <dbReference type="NCBI Taxonomy" id="2294116"/>
    <lineage>
        <taxon>Bacteria</taxon>
        <taxon>Pseudomonadati</taxon>
        <taxon>Bacteroidota</taxon>
        <taxon>Chitinophagia</taxon>
        <taxon>Chitinophagales</taxon>
        <taxon>Chitinophagaceae</taxon>
        <taxon>Hanamia</taxon>
    </lineage>
</organism>
<dbReference type="Proteomes" id="UP000267223">
    <property type="component" value="Unassembled WGS sequence"/>
</dbReference>
<dbReference type="OrthoDB" id="929868at2"/>
<protein>
    <submittedName>
        <fullName evidence="3">DUF1080 domain-containing protein</fullName>
    </submittedName>
</protein>
<evidence type="ECO:0000256" key="1">
    <source>
        <dbReference type="SAM" id="SignalP"/>
    </source>
</evidence>
<keyword evidence="4" id="KW-1185">Reference proteome</keyword>
<dbReference type="InterPro" id="IPR010496">
    <property type="entry name" value="AL/BT2_dom"/>
</dbReference>
<name>A0A3M9NER4_9BACT</name>
<sequence length="267" mass="29513">MQMFNNLKPRFYFFSLLLAVLSFAGCQSSESQKTEPANNNEQDSTGAISIFDGKTLDGWEGDTAVWHVEDGAIVGQVTASSTPLKANTFLIWKKGEPSDFELTGEYQISPEGNSGIQYRSEKVEGVPYGLRGYQFDIDGANTYTGQNYEERGRDIIAFRGQKVTLPPVTEPIEALAKNNTWPPSVITGSLGSSDSLKSLIHDGWNSFRIVANKNHLQHYLNGVLMCDVTDDDTTNRKASGVIGLQLHAGHIMKVSFRNLQLTELKEK</sequence>
<dbReference type="Pfam" id="PF06439">
    <property type="entry name" value="3keto-disac_hyd"/>
    <property type="match status" value="1"/>
</dbReference>
<dbReference type="AlphaFoldDB" id="A0A3M9NER4"/>
<feature type="domain" description="3-keto-alpha-glucoside-1,2-lyase/3-keto-2-hydroxy-glucal hydratase" evidence="2">
    <location>
        <begin position="46"/>
        <end position="261"/>
    </location>
</feature>
<accession>A0A3M9NER4</accession>
<evidence type="ECO:0000259" key="2">
    <source>
        <dbReference type="Pfam" id="PF06439"/>
    </source>
</evidence>
<dbReference type="GO" id="GO:0016787">
    <property type="term" value="F:hydrolase activity"/>
    <property type="evidence" value="ECO:0007669"/>
    <property type="project" value="InterPro"/>
</dbReference>
<keyword evidence="1" id="KW-0732">Signal</keyword>
<gene>
    <name evidence="3" type="ORF">EFY79_11100</name>
</gene>
<comment type="caution">
    <text evidence="3">The sequence shown here is derived from an EMBL/GenBank/DDBJ whole genome shotgun (WGS) entry which is preliminary data.</text>
</comment>
<proteinExistence type="predicted"/>
<dbReference type="EMBL" id="RJJR01000008">
    <property type="protein sequence ID" value="RNI36221.1"/>
    <property type="molecule type" value="Genomic_DNA"/>
</dbReference>
<evidence type="ECO:0000313" key="4">
    <source>
        <dbReference type="Proteomes" id="UP000267223"/>
    </source>
</evidence>
<feature type="signal peptide" evidence="1">
    <location>
        <begin position="1"/>
        <end position="24"/>
    </location>
</feature>
<reference evidence="3 4" key="1">
    <citation type="submission" date="2018-11" db="EMBL/GenBank/DDBJ databases">
        <title>Draft genome sequence of Ferruginibacter sp. BO-59.</title>
        <authorList>
            <person name="Im W.T."/>
        </authorList>
    </citation>
    <scope>NUCLEOTIDE SEQUENCE [LARGE SCALE GENOMIC DNA]</scope>
    <source>
        <strain evidence="3 4">BO-59</strain>
    </source>
</reference>
<dbReference type="Gene3D" id="2.60.120.560">
    <property type="entry name" value="Exo-inulinase, domain 1"/>
    <property type="match status" value="1"/>
</dbReference>
<feature type="chain" id="PRO_5018215112" evidence="1">
    <location>
        <begin position="25"/>
        <end position="267"/>
    </location>
</feature>